<organism evidence="2 3">
    <name type="scientific">Aspergillus avenaceus</name>
    <dbReference type="NCBI Taxonomy" id="36643"/>
    <lineage>
        <taxon>Eukaryota</taxon>
        <taxon>Fungi</taxon>
        <taxon>Dikarya</taxon>
        <taxon>Ascomycota</taxon>
        <taxon>Pezizomycotina</taxon>
        <taxon>Eurotiomycetes</taxon>
        <taxon>Eurotiomycetidae</taxon>
        <taxon>Eurotiales</taxon>
        <taxon>Aspergillaceae</taxon>
        <taxon>Aspergillus</taxon>
        <taxon>Aspergillus subgen. Circumdati</taxon>
    </lineage>
</organism>
<evidence type="ECO:0000313" key="2">
    <source>
        <dbReference type="EMBL" id="KAE8151629.1"/>
    </source>
</evidence>
<keyword evidence="3" id="KW-1185">Reference proteome</keyword>
<dbReference type="InterPro" id="IPR003779">
    <property type="entry name" value="CMD-like"/>
</dbReference>
<reference evidence="2 3" key="1">
    <citation type="submission" date="2019-04" db="EMBL/GenBank/DDBJ databases">
        <title>Friends and foes A comparative genomics study of 23 Aspergillus species from section Flavi.</title>
        <authorList>
            <consortium name="DOE Joint Genome Institute"/>
            <person name="Kjaerbolling I."/>
            <person name="Vesth T."/>
            <person name="Frisvad J.C."/>
            <person name="Nybo J.L."/>
            <person name="Theobald S."/>
            <person name="Kildgaard S."/>
            <person name="Isbrandt T."/>
            <person name="Kuo A."/>
            <person name="Sato A."/>
            <person name="Lyhne E.K."/>
            <person name="Kogle M.E."/>
            <person name="Wiebenga A."/>
            <person name="Kun R.S."/>
            <person name="Lubbers R.J."/>
            <person name="Makela M.R."/>
            <person name="Barry K."/>
            <person name="Chovatia M."/>
            <person name="Clum A."/>
            <person name="Daum C."/>
            <person name="Haridas S."/>
            <person name="He G."/>
            <person name="LaButti K."/>
            <person name="Lipzen A."/>
            <person name="Mondo S."/>
            <person name="Riley R."/>
            <person name="Salamov A."/>
            <person name="Simmons B.A."/>
            <person name="Magnuson J.K."/>
            <person name="Henrissat B."/>
            <person name="Mortensen U.H."/>
            <person name="Larsen T.O."/>
            <person name="Devries R.P."/>
            <person name="Grigoriev I.V."/>
            <person name="Machida M."/>
            <person name="Baker S.E."/>
            <person name="Andersen M.R."/>
        </authorList>
    </citation>
    <scope>NUCLEOTIDE SEQUENCE [LARGE SCALE GENOMIC DNA]</scope>
    <source>
        <strain evidence="2 3">IBT 18842</strain>
    </source>
</reference>
<name>A0A5N6TZU9_ASPAV</name>
<dbReference type="EMBL" id="ML742067">
    <property type="protein sequence ID" value="KAE8151629.1"/>
    <property type="molecule type" value="Genomic_DNA"/>
</dbReference>
<sequence>MARLPYNDFRSHHTPPKYPTLNVLKLLSHSSATINHWADVGNAQFKHLSLSPRDRELVILLSTAKFRSTYEWTHHIPISTKAGVTDEERQVIQDAGAQARYFSGQKPTTKFNTKDGILLDSVETIIEHPEVGEELWARVKELFSDREIVEIISLQGFYYMFSRLTTVLEVDMDSFAKSKL</sequence>
<accession>A0A5N6TZU9</accession>
<gene>
    <name evidence="2" type="ORF">BDV25DRAFT_171289</name>
</gene>
<feature type="domain" description="Carboxymuconolactone decarboxylase-like" evidence="1">
    <location>
        <begin position="36"/>
        <end position="88"/>
    </location>
</feature>
<proteinExistence type="predicted"/>
<dbReference type="SUPFAM" id="SSF69118">
    <property type="entry name" value="AhpD-like"/>
    <property type="match status" value="1"/>
</dbReference>
<dbReference type="PANTHER" id="PTHR34846:SF5">
    <property type="entry name" value="CARBOXYMUCONOLACTONE DECARBOXYLASE-LIKE DOMAIN-CONTAINING PROTEIN"/>
    <property type="match status" value="1"/>
</dbReference>
<evidence type="ECO:0000259" key="1">
    <source>
        <dbReference type="Pfam" id="PF02627"/>
    </source>
</evidence>
<evidence type="ECO:0000313" key="3">
    <source>
        <dbReference type="Proteomes" id="UP000325780"/>
    </source>
</evidence>
<dbReference type="OrthoDB" id="2567457at2759"/>
<dbReference type="Pfam" id="PF02627">
    <property type="entry name" value="CMD"/>
    <property type="match status" value="1"/>
</dbReference>
<dbReference type="PANTHER" id="PTHR34846">
    <property type="entry name" value="4-CARBOXYMUCONOLACTONE DECARBOXYLASE FAMILY PROTEIN (AFU_ORTHOLOGUE AFUA_6G11590)"/>
    <property type="match status" value="1"/>
</dbReference>
<dbReference type="Proteomes" id="UP000325780">
    <property type="component" value="Unassembled WGS sequence"/>
</dbReference>
<dbReference type="Gene3D" id="1.20.1290.10">
    <property type="entry name" value="AhpD-like"/>
    <property type="match status" value="1"/>
</dbReference>
<protein>
    <submittedName>
        <fullName evidence="2">AhpD-like protein</fullName>
    </submittedName>
</protein>
<dbReference type="GO" id="GO:0051920">
    <property type="term" value="F:peroxiredoxin activity"/>
    <property type="evidence" value="ECO:0007669"/>
    <property type="project" value="InterPro"/>
</dbReference>
<dbReference type="InterPro" id="IPR029032">
    <property type="entry name" value="AhpD-like"/>
</dbReference>
<dbReference type="AlphaFoldDB" id="A0A5N6TZU9"/>